<evidence type="ECO:0000313" key="3">
    <source>
        <dbReference type="EMBL" id="CDK28275.1"/>
    </source>
</evidence>
<evidence type="ECO:0000313" key="4">
    <source>
        <dbReference type="Proteomes" id="UP000019384"/>
    </source>
</evidence>
<reference evidence="3" key="1">
    <citation type="submission" date="2013-12" db="EMBL/GenBank/DDBJ databases">
        <authorList>
            <person name="Genoscope - CEA"/>
        </authorList>
    </citation>
    <scope>NUCLEOTIDE SEQUENCE</scope>
    <source>
        <strain evidence="3">CBS 1993</strain>
    </source>
</reference>
<name>W6MX50_9ASCO</name>
<keyword evidence="2" id="KW-0732">Signal</keyword>
<organism evidence="3 4">
    <name type="scientific">Kuraishia capsulata CBS 1993</name>
    <dbReference type="NCBI Taxonomy" id="1382522"/>
    <lineage>
        <taxon>Eukaryota</taxon>
        <taxon>Fungi</taxon>
        <taxon>Dikarya</taxon>
        <taxon>Ascomycota</taxon>
        <taxon>Saccharomycotina</taxon>
        <taxon>Pichiomycetes</taxon>
        <taxon>Pichiales</taxon>
        <taxon>Pichiaceae</taxon>
        <taxon>Kuraishia</taxon>
    </lineage>
</organism>
<dbReference type="Proteomes" id="UP000019384">
    <property type="component" value="Unassembled WGS sequence"/>
</dbReference>
<dbReference type="EMBL" id="HG793129">
    <property type="protein sequence ID" value="CDK28275.1"/>
    <property type="molecule type" value="Genomic_DNA"/>
</dbReference>
<keyword evidence="4" id="KW-1185">Reference proteome</keyword>
<accession>W6MX50</accession>
<evidence type="ECO:0000256" key="2">
    <source>
        <dbReference type="SAM" id="SignalP"/>
    </source>
</evidence>
<protein>
    <submittedName>
        <fullName evidence="3">Uncharacterized protein</fullName>
    </submittedName>
</protein>
<feature type="chain" id="PRO_5004880561" evidence="2">
    <location>
        <begin position="24"/>
        <end position="285"/>
    </location>
</feature>
<dbReference type="GeneID" id="34521653"/>
<dbReference type="RefSeq" id="XP_022460265.1">
    <property type="nucleotide sequence ID" value="XM_022600972.1"/>
</dbReference>
<reference evidence="3" key="2">
    <citation type="submission" date="2014-02" db="EMBL/GenBank/DDBJ databases">
        <title>Complete DNA sequence of /Kuraishia capsulata/ illustrates novel genomic features among budding yeasts (/Saccharomycotina/).</title>
        <authorList>
            <person name="Morales L."/>
            <person name="Noel B."/>
            <person name="Porcel B."/>
            <person name="Marcet-Houben M."/>
            <person name="Hullo M-F."/>
            <person name="Sacerdot C."/>
            <person name="Tekaia F."/>
            <person name="Leh-Louis V."/>
            <person name="Despons L."/>
            <person name="Khanna V."/>
            <person name="Aury J-M."/>
            <person name="Barbe V."/>
            <person name="Couloux A."/>
            <person name="Labadie K."/>
            <person name="Pelletier E."/>
            <person name="Souciet J-L."/>
            <person name="Boekhout T."/>
            <person name="Gabaldon T."/>
            <person name="Wincker P."/>
            <person name="Dujon B."/>
        </authorList>
    </citation>
    <scope>NUCLEOTIDE SEQUENCE</scope>
    <source>
        <strain evidence="3">CBS 1993</strain>
    </source>
</reference>
<dbReference type="AlphaFoldDB" id="W6MX50"/>
<gene>
    <name evidence="3" type="ORF">KUCA_T00004257001</name>
</gene>
<evidence type="ECO:0000256" key="1">
    <source>
        <dbReference type="SAM" id="MobiDB-lite"/>
    </source>
</evidence>
<dbReference type="HOGENOM" id="CLU_976823_0_0_1"/>
<proteinExistence type="predicted"/>
<sequence>MWTIYLRCLSLVLVLSLAQGSIANSVVSRVKILDRNVLQRHGEIPTVTVTVPHSTIYVTVTTSVKEPVWNTTTVVSSVFHNTTSDSSNHTVVTTEAASFASLPIAETAVASFEEPAKAEEVLPYDEAQFDQHLDAETQRAAEEYEMPLFEWDEKDGVLYAIIMDKENPNAVSPNDTAVPEPVQAVDFVEIVPTTEASSTSSTKHFTRTRHSSKNETTSGWSVISETSSDVTSSETSTSSRYYPYGNDDISDVDLEFLIGNGAGRVGSAVFSAILAVSAAVVVSLL</sequence>
<feature type="region of interest" description="Disordered" evidence="1">
    <location>
        <begin position="198"/>
        <end position="218"/>
    </location>
</feature>
<feature type="signal peptide" evidence="2">
    <location>
        <begin position="1"/>
        <end position="23"/>
    </location>
</feature>